<gene>
    <name evidence="2" type="ORF">IN07_24335</name>
</gene>
<feature type="signal peptide" evidence="1">
    <location>
        <begin position="1"/>
        <end position="28"/>
    </location>
</feature>
<dbReference type="AlphaFoldDB" id="A0A098Y1P7"/>
<protein>
    <recommendedName>
        <fullName evidence="4">Secreted protein</fullName>
    </recommendedName>
</protein>
<reference evidence="2 3" key="1">
    <citation type="submission" date="2014-07" db="EMBL/GenBank/DDBJ databases">
        <title>Biosystematic studies on Modestobacter strains isolated from extreme hyper-arid desert soil and from historic building.</title>
        <authorList>
            <person name="Bukarasam K."/>
            <person name="Bull A."/>
            <person name="Girard G."/>
            <person name="van Wezel G."/>
            <person name="Goodfellow M."/>
        </authorList>
    </citation>
    <scope>NUCLEOTIDE SEQUENCE [LARGE SCALE GENOMIC DNA]</scope>
    <source>
        <strain evidence="2 3">KNN45-2b</strain>
    </source>
</reference>
<comment type="caution">
    <text evidence="2">The sequence shown here is derived from an EMBL/GenBank/DDBJ whole genome shotgun (WGS) entry which is preliminary data.</text>
</comment>
<sequence>MASWTRRTVATVFVGTAIAAGVATPASAQPVNDQDGLVNVAIGDVTVLQDVNIGVAAQVAATICGVKVGPVAVLGQAVDRSGDTQTVCETDQGPVRLVQN</sequence>
<evidence type="ECO:0000313" key="3">
    <source>
        <dbReference type="Proteomes" id="UP000029713"/>
    </source>
</evidence>
<name>A0A098Y1P7_9ACTN</name>
<keyword evidence="1" id="KW-0732">Signal</keyword>
<dbReference type="OrthoDB" id="4950746at2"/>
<dbReference type="Proteomes" id="UP000029713">
    <property type="component" value="Unassembled WGS sequence"/>
</dbReference>
<dbReference type="RefSeq" id="WP_036341521.1">
    <property type="nucleotide sequence ID" value="NZ_JPMX01000139.1"/>
</dbReference>
<dbReference type="EMBL" id="JPMX01000139">
    <property type="protein sequence ID" value="KGH43255.1"/>
    <property type="molecule type" value="Genomic_DNA"/>
</dbReference>
<accession>A0A098Y1P7</accession>
<proteinExistence type="predicted"/>
<evidence type="ECO:0000313" key="2">
    <source>
        <dbReference type="EMBL" id="KGH43255.1"/>
    </source>
</evidence>
<evidence type="ECO:0000256" key="1">
    <source>
        <dbReference type="SAM" id="SignalP"/>
    </source>
</evidence>
<keyword evidence="3" id="KW-1185">Reference proteome</keyword>
<evidence type="ECO:0008006" key="4">
    <source>
        <dbReference type="Google" id="ProtNLM"/>
    </source>
</evidence>
<feature type="chain" id="PRO_5001942113" description="Secreted protein" evidence="1">
    <location>
        <begin position="29"/>
        <end position="100"/>
    </location>
</feature>
<organism evidence="2 3">
    <name type="scientific">Modestobacter caceresii</name>
    <dbReference type="NCBI Taxonomy" id="1522368"/>
    <lineage>
        <taxon>Bacteria</taxon>
        <taxon>Bacillati</taxon>
        <taxon>Actinomycetota</taxon>
        <taxon>Actinomycetes</taxon>
        <taxon>Geodermatophilales</taxon>
        <taxon>Geodermatophilaceae</taxon>
        <taxon>Modestobacter</taxon>
    </lineage>
</organism>